<gene>
    <name evidence="4" type="ORF">FXB40_41740</name>
</gene>
<dbReference type="PROSITE" id="PS01124">
    <property type="entry name" value="HTH_ARAC_FAMILY_2"/>
    <property type="match status" value="1"/>
</dbReference>
<keyword evidence="5" id="KW-1185">Reference proteome</keyword>
<reference evidence="4 5" key="1">
    <citation type="submission" date="2019-08" db="EMBL/GenBank/DDBJ databases">
        <title>Bradyrhizobium hipponensis sp. nov., a rhizobium isolated from a Lupinus angustifolius root nodule in Tunisia.</title>
        <authorList>
            <person name="Off K."/>
            <person name="Rejili M."/>
            <person name="Mars M."/>
            <person name="Brachmann A."/>
            <person name="Marin M."/>
        </authorList>
    </citation>
    <scope>NUCLEOTIDE SEQUENCE [LARGE SCALE GENOMIC DNA]</scope>
    <source>
        <strain evidence="4 5">CTAW71</strain>
    </source>
</reference>
<protein>
    <submittedName>
        <fullName evidence="4">AraC family transcriptional regulator</fullName>
    </submittedName>
</protein>
<dbReference type="SUPFAM" id="SSF46689">
    <property type="entry name" value="Homeodomain-like"/>
    <property type="match status" value="2"/>
</dbReference>
<dbReference type="OrthoDB" id="9802263at2"/>
<dbReference type="PANTHER" id="PTHR43436">
    <property type="entry name" value="ARAC-FAMILY TRANSCRIPTIONAL REGULATOR"/>
    <property type="match status" value="1"/>
</dbReference>
<dbReference type="RefSeq" id="WP_148778104.1">
    <property type="nucleotide sequence ID" value="NZ_VSSS01000079.1"/>
</dbReference>
<dbReference type="InterPro" id="IPR009594">
    <property type="entry name" value="Tscrpt_reg_HTH_AraC_N"/>
</dbReference>
<evidence type="ECO:0000313" key="5">
    <source>
        <dbReference type="Proteomes" id="UP000324758"/>
    </source>
</evidence>
<dbReference type="SMART" id="SM00342">
    <property type="entry name" value="HTH_ARAC"/>
    <property type="match status" value="1"/>
</dbReference>
<evidence type="ECO:0000256" key="1">
    <source>
        <dbReference type="ARBA" id="ARBA00023015"/>
    </source>
</evidence>
<feature type="domain" description="HTH araC/xylS-type" evidence="3">
    <location>
        <begin position="188"/>
        <end position="285"/>
    </location>
</feature>
<evidence type="ECO:0000259" key="3">
    <source>
        <dbReference type="PROSITE" id="PS01124"/>
    </source>
</evidence>
<dbReference type="Proteomes" id="UP000324758">
    <property type="component" value="Unassembled WGS sequence"/>
</dbReference>
<dbReference type="GO" id="GO:0003700">
    <property type="term" value="F:DNA-binding transcription factor activity"/>
    <property type="evidence" value="ECO:0007669"/>
    <property type="project" value="InterPro"/>
</dbReference>
<dbReference type="GO" id="GO:0043565">
    <property type="term" value="F:sequence-specific DNA binding"/>
    <property type="evidence" value="ECO:0007669"/>
    <property type="project" value="InterPro"/>
</dbReference>
<comment type="caution">
    <text evidence="4">The sequence shown here is derived from an EMBL/GenBank/DDBJ whole genome shotgun (WGS) entry which is preliminary data.</text>
</comment>
<evidence type="ECO:0000313" key="4">
    <source>
        <dbReference type="EMBL" id="TYL86543.1"/>
    </source>
</evidence>
<organism evidence="4 5">
    <name type="scientific">Bradyrhizobium rifense</name>
    <dbReference type="NCBI Taxonomy" id="515499"/>
    <lineage>
        <taxon>Bacteria</taxon>
        <taxon>Pseudomonadati</taxon>
        <taxon>Pseudomonadota</taxon>
        <taxon>Alphaproteobacteria</taxon>
        <taxon>Hyphomicrobiales</taxon>
        <taxon>Nitrobacteraceae</taxon>
        <taxon>Bradyrhizobium</taxon>
    </lineage>
</organism>
<dbReference type="InterPro" id="IPR009057">
    <property type="entry name" value="Homeodomain-like_sf"/>
</dbReference>
<dbReference type="Pfam" id="PF12833">
    <property type="entry name" value="HTH_18"/>
    <property type="match status" value="1"/>
</dbReference>
<dbReference type="EMBL" id="VSSS01000079">
    <property type="protein sequence ID" value="TYL86543.1"/>
    <property type="molecule type" value="Genomic_DNA"/>
</dbReference>
<keyword evidence="1" id="KW-0805">Transcription regulation</keyword>
<keyword evidence="2" id="KW-0804">Transcription</keyword>
<dbReference type="PANTHER" id="PTHR43436:SF1">
    <property type="entry name" value="TRANSCRIPTIONAL REGULATORY PROTEIN"/>
    <property type="match status" value="1"/>
</dbReference>
<dbReference type="AlphaFoldDB" id="A0A5D3KCE3"/>
<dbReference type="InterPro" id="IPR018060">
    <property type="entry name" value="HTH_AraC"/>
</dbReference>
<evidence type="ECO:0000256" key="2">
    <source>
        <dbReference type="ARBA" id="ARBA00023163"/>
    </source>
</evidence>
<sequence length="305" mass="33928">MLEQLNRMRMIAERHANGARHETIIPRVALHIGGMRTKPTPNVYEPALCLVLQGAKQAMIGDRLLRYDPASYFIATIELPASGWVVEATPAKPYIAVSMRLNRECLTSLISDMPSASEGQTRGFAISAVTPDLLDAWSRLLSLLDTPQDVPVLAPMHEREVLYRLLKGPQGGALRQIARVDSRLSQVRQAIAWIRSHFNEMLRVEQLAEQVGMSPASFHRHFKSATAMSPLQYQKMLRLQEARRLLIASADAARAAYAVGYESPSQFSREYARMFGAPPARDAERLRGRPIVMEAVDITAAIDAS</sequence>
<name>A0A5D3KCE3_9BRAD</name>
<accession>A0A5D3KCE3</accession>
<proteinExistence type="predicted"/>
<dbReference type="Pfam" id="PF06719">
    <property type="entry name" value="AraC_N"/>
    <property type="match status" value="1"/>
</dbReference>
<dbReference type="Gene3D" id="1.10.10.60">
    <property type="entry name" value="Homeodomain-like"/>
    <property type="match status" value="2"/>
</dbReference>